<proteinExistence type="predicted"/>
<protein>
    <submittedName>
        <fullName evidence="1">Uncharacterized protein</fullName>
    </submittedName>
</protein>
<evidence type="ECO:0000313" key="1">
    <source>
        <dbReference type="EMBL" id="CAD8408477.1"/>
    </source>
</evidence>
<reference evidence="1" key="1">
    <citation type="submission" date="2021-01" db="EMBL/GenBank/DDBJ databases">
        <authorList>
            <person name="Corre E."/>
            <person name="Pelletier E."/>
            <person name="Niang G."/>
            <person name="Scheremetjew M."/>
            <person name="Finn R."/>
            <person name="Kale V."/>
            <person name="Holt S."/>
            <person name="Cochrane G."/>
            <person name="Meng A."/>
            <person name="Brown T."/>
            <person name="Cohen L."/>
        </authorList>
    </citation>
    <scope>NUCLEOTIDE SEQUENCE</scope>
    <source>
        <strain evidence="1">CCAP1064/1</strain>
    </source>
</reference>
<organism evidence="1">
    <name type="scientific">Proboscia inermis</name>
    <dbReference type="NCBI Taxonomy" id="420281"/>
    <lineage>
        <taxon>Eukaryota</taxon>
        <taxon>Sar</taxon>
        <taxon>Stramenopiles</taxon>
        <taxon>Ochrophyta</taxon>
        <taxon>Bacillariophyta</taxon>
        <taxon>Coscinodiscophyceae</taxon>
        <taxon>Rhizosoleniophycidae</taxon>
        <taxon>Rhizosoleniales</taxon>
        <taxon>Rhizosoleniaceae</taxon>
        <taxon>Proboscia</taxon>
    </lineage>
</organism>
<name>A0A7S0GBW9_9STRA</name>
<accession>A0A7S0GBW9</accession>
<dbReference type="AlphaFoldDB" id="A0A7S0GBW9"/>
<gene>
    <name evidence="1" type="ORF">PINE0816_LOCUS4597</name>
</gene>
<dbReference type="EMBL" id="HBEL01009622">
    <property type="protein sequence ID" value="CAD8408477.1"/>
    <property type="molecule type" value="Transcribed_RNA"/>
</dbReference>
<sequence>MGNVPVVPARPAVPSGVTRICVIGYSSSHNVGRAANLAAAIASAHPSAYETWFYFSNFGYKKLLESVKNEDIPDSEKTKRGNLDNEKTIGEHTTAPFVWLEKSNADENESKKNIEAIGGRDMFAQWSGKTFPDNEDIQKLSDVAAPPAMEMFGYAKIPTYNKK</sequence>